<keyword evidence="3" id="KW-1185">Reference proteome</keyword>
<dbReference type="InterPro" id="IPR000719">
    <property type="entry name" value="Prot_kinase_dom"/>
</dbReference>
<protein>
    <submittedName>
        <fullName evidence="2">Aminoglycoside phosphotransferase family protein</fullName>
        <ecNumber evidence="2">2.7.1.-</ecNumber>
    </submittedName>
</protein>
<dbReference type="Pfam" id="PF01636">
    <property type="entry name" value="APH"/>
    <property type="match status" value="1"/>
</dbReference>
<dbReference type="PANTHER" id="PTHR21064:SF5">
    <property type="entry name" value="SLR1880 PROTEIN"/>
    <property type="match status" value="1"/>
</dbReference>
<sequence length="372" mass="43353">MNQDKIINEIIPHFLCEGKLLKIIPFGNGHINDTYRLYYQLEDGQTQSMILQRMNTYVFQSPDKLMENVLNVTSFLKNKTIQNGGEPERETLTVILTDQDLPYYQDHDNHVWRMYAFIENTMSYDLVEDENIFYQSALAFGKFQNLLADYPADTLYETIPDFHDTRKRYDAFIKAMQEDCMQRAQGVSKEIAFVIEHEHYVDRFNEALQKGEVPLRVTHNDTKLNNILFDCDQHQAVCIVDLDTVMPGLVMNDFGDAIRFGASTALEDEKDLSQVACDMHLFEVYTKGFIEGTQGKLTPQEVELLPLGALMMTLECGIRFLTDYLQGDVYFKTEYPEHNLVRCRTQFQLVSDMEKKWDQMTTIVHQYAYVHQ</sequence>
<keyword evidence="2" id="KW-0808">Transferase</keyword>
<dbReference type="EMBL" id="JAUDCK010000013">
    <property type="protein sequence ID" value="MDM8195696.1"/>
    <property type="molecule type" value="Genomic_DNA"/>
</dbReference>
<dbReference type="InterPro" id="IPR050249">
    <property type="entry name" value="Pseudomonas-type_ThrB"/>
</dbReference>
<evidence type="ECO:0000313" key="2">
    <source>
        <dbReference type="EMBL" id="MDM8195696.1"/>
    </source>
</evidence>
<reference evidence="3" key="1">
    <citation type="submission" date="2023-06" db="EMBL/GenBank/DDBJ databases">
        <title>Identification and characterization of horizontal gene transfer across gut microbiota members of farm animals based on homology search.</title>
        <authorList>
            <person name="Zeman M."/>
            <person name="Kubasova T."/>
            <person name="Jahodarova E."/>
            <person name="Nykrynova M."/>
            <person name="Rychlik I."/>
        </authorList>
    </citation>
    <scope>NUCLEOTIDE SEQUENCE [LARGE SCALE GENOMIC DNA]</scope>
    <source>
        <strain evidence="3">ET341</strain>
    </source>
</reference>
<organism evidence="2 3">
    <name type="scientific">Massilimicrobiota timonensis</name>
    <dbReference type="NCBI Taxonomy" id="1776392"/>
    <lineage>
        <taxon>Bacteria</taxon>
        <taxon>Bacillati</taxon>
        <taxon>Bacillota</taxon>
        <taxon>Erysipelotrichia</taxon>
        <taxon>Erysipelotrichales</taxon>
        <taxon>Erysipelotrichaceae</taxon>
        <taxon>Massilimicrobiota</taxon>
    </lineage>
</organism>
<evidence type="ECO:0000313" key="3">
    <source>
        <dbReference type="Proteomes" id="UP001529275"/>
    </source>
</evidence>
<dbReference type="RefSeq" id="WP_289527553.1">
    <property type="nucleotide sequence ID" value="NZ_JAUDCK010000013.1"/>
</dbReference>
<dbReference type="GO" id="GO:0016740">
    <property type="term" value="F:transferase activity"/>
    <property type="evidence" value="ECO:0007669"/>
    <property type="project" value="UniProtKB-KW"/>
</dbReference>
<dbReference type="EC" id="2.7.1.-" evidence="2"/>
<dbReference type="SUPFAM" id="SSF56112">
    <property type="entry name" value="Protein kinase-like (PK-like)"/>
    <property type="match status" value="1"/>
</dbReference>
<dbReference type="Proteomes" id="UP001529275">
    <property type="component" value="Unassembled WGS sequence"/>
</dbReference>
<dbReference type="PROSITE" id="PS50011">
    <property type="entry name" value="PROTEIN_KINASE_DOM"/>
    <property type="match status" value="1"/>
</dbReference>
<dbReference type="InterPro" id="IPR002575">
    <property type="entry name" value="Aminoglycoside_PTrfase"/>
</dbReference>
<comment type="caution">
    <text evidence="2">The sequence shown here is derived from an EMBL/GenBank/DDBJ whole genome shotgun (WGS) entry which is preliminary data.</text>
</comment>
<accession>A0ABT7UHS0</accession>
<dbReference type="PANTHER" id="PTHR21064">
    <property type="entry name" value="AMINOGLYCOSIDE PHOSPHOTRANSFERASE DOMAIN-CONTAINING PROTEIN-RELATED"/>
    <property type="match status" value="1"/>
</dbReference>
<feature type="domain" description="Protein kinase" evidence="1">
    <location>
        <begin position="20"/>
        <end position="372"/>
    </location>
</feature>
<dbReference type="Gene3D" id="3.90.1200.10">
    <property type="match status" value="1"/>
</dbReference>
<evidence type="ECO:0000259" key="1">
    <source>
        <dbReference type="PROSITE" id="PS50011"/>
    </source>
</evidence>
<proteinExistence type="predicted"/>
<dbReference type="InterPro" id="IPR011009">
    <property type="entry name" value="Kinase-like_dom_sf"/>
</dbReference>
<name>A0ABT7UHS0_9FIRM</name>
<gene>
    <name evidence="2" type="ORF">QUV98_05135</name>
</gene>